<dbReference type="WBParaSite" id="ACRNAN_scaffold6375.g9005.t1">
    <property type="protein sequence ID" value="ACRNAN_scaffold6375.g9005.t1"/>
    <property type="gene ID" value="ACRNAN_scaffold6375.g9005"/>
</dbReference>
<feature type="domain" description="CBM21" evidence="1">
    <location>
        <begin position="31"/>
        <end position="139"/>
    </location>
</feature>
<evidence type="ECO:0000313" key="3">
    <source>
        <dbReference type="WBParaSite" id="ACRNAN_scaffold6375.g9005.t1"/>
    </source>
</evidence>
<dbReference type="GO" id="GO:0008157">
    <property type="term" value="F:protein phosphatase 1 binding"/>
    <property type="evidence" value="ECO:0007669"/>
    <property type="project" value="TreeGrafter"/>
</dbReference>
<dbReference type="Gene3D" id="2.60.40.2440">
    <property type="entry name" value="Carbohydrate binding type-21 domain"/>
    <property type="match status" value="1"/>
</dbReference>
<reference evidence="3" key="1">
    <citation type="submission" date="2022-11" db="UniProtKB">
        <authorList>
            <consortium name="WormBaseParasite"/>
        </authorList>
    </citation>
    <scope>IDENTIFICATION</scope>
</reference>
<dbReference type="InterPro" id="IPR050782">
    <property type="entry name" value="PP1_regulatory_subunit_3"/>
</dbReference>
<dbReference type="PROSITE" id="PS51159">
    <property type="entry name" value="CBM21"/>
    <property type="match status" value="1"/>
</dbReference>
<dbReference type="GO" id="GO:0000164">
    <property type="term" value="C:protein phosphatase type 1 complex"/>
    <property type="evidence" value="ECO:0007669"/>
    <property type="project" value="TreeGrafter"/>
</dbReference>
<dbReference type="Proteomes" id="UP000887540">
    <property type="component" value="Unplaced"/>
</dbReference>
<proteinExistence type="predicted"/>
<dbReference type="InterPro" id="IPR038175">
    <property type="entry name" value="CBM21_dom_sf"/>
</dbReference>
<dbReference type="PANTHER" id="PTHR12307">
    <property type="entry name" value="PROTEIN PHOSPHATASE 1 REGULATORY SUBUNIT"/>
    <property type="match status" value="1"/>
</dbReference>
<dbReference type="Pfam" id="PF03370">
    <property type="entry name" value="CBM_21"/>
    <property type="match status" value="1"/>
</dbReference>
<protein>
    <submittedName>
        <fullName evidence="3">CBM21 domain-containing protein</fullName>
    </submittedName>
</protein>
<evidence type="ECO:0000259" key="1">
    <source>
        <dbReference type="PROSITE" id="PS51159"/>
    </source>
</evidence>
<sequence length="192" mass="22131">MWNYLGDNVANVDVTDADVTDAVDTDVDVTDADIDVTDVTDGDIADDYVANGILVLQVTMNLGHDKNVFIRFTTDGWKSYYDRPAKFQEAPDNIYDIFSFEIEIPTNNDKHNEIDFCLCYKANGLTFWDSNNGQNYQITRKLKPVQKPQLTKREAFMNRRNGKADAMQRLNEIDWTKFETLKEKTNVKFSIF</sequence>
<evidence type="ECO:0000313" key="2">
    <source>
        <dbReference type="Proteomes" id="UP000887540"/>
    </source>
</evidence>
<dbReference type="GO" id="GO:2001069">
    <property type="term" value="F:glycogen binding"/>
    <property type="evidence" value="ECO:0007669"/>
    <property type="project" value="TreeGrafter"/>
</dbReference>
<dbReference type="PANTHER" id="PTHR12307:SF48">
    <property type="entry name" value="PROTEIN PHOSPHATASE 1 REGULATORY SUBUNIT"/>
    <property type="match status" value="1"/>
</dbReference>
<accession>A0A914E898</accession>
<dbReference type="InterPro" id="IPR005036">
    <property type="entry name" value="CBM21_dom"/>
</dbReference>
<organism evidence="2 3">
    <name type="scientific">Acrobeloides nanus</name>
    <dbReference type="NCBI Taxonomy" id="290746"/>
    <lineage>
        <taxon>Eukaryota</taxon>
        <taxon>Metazoa</taxon>
        <taxon>Ecdysozoa</taxon>
        <taxon>Nematoda</taxon>
        <taxon>Chromadorea</taxon>
        <taxon>Rhabditida</taxon>
        <taxon>Tylenchina</taxon>
        <taxon>Cephalobomorpha</taxon>
        <taxon>Cephaloboidea</taxon>
        <taxon>Cephalobidae</taxon>
        <taxon>Acrobeloides</taxon>
    </lineage>
</organism>
<keyword evidence="2" id="KW-1185">Reference proteome</keyword>
<dbReference type="GO" id="GO:0005979">
    <property type="term" value="P:regulation of glycogen biosynthetic process"/>
    <property type="evidence" value="ECO:0007669"/>
    <property type="project" value="TreeGrafter"/>
</dbReference>
<dbReference type="AlphaFoldDB" id="A0A914E898"/>
<name>A0A914E898_9BILA</name>